<dbReference type="InterPro" id="IPR029063">
    <property type="entry name" value="SAM-dependent_MTases_sf"/>
</dbReference>
<sequence length="131" mass="14634">AVIEADLCDISITNASLVVMNFTLQFIAEAVRQQQIEKIFTGMNAGGALILSEKIRSSETAEQSRLVSLHHAFKKANGYSELEISQKRSALENVLVPEAVDWHIARLKQAGFSEVMVWFQCFNFVSFLAIK</sequence>
<proteinExistence type="predicted"/>
<dbReference type="GO" id="GO:0032259">
    <property type="term" value="P:methylation"/>
    <property type="evidence" value="ECO:0007669"/>
    <property type="project" value="UniProtKB-KW"/>
</dbReference>
<evidence type="ECO:0000313" key="1">
    <source>
        <dbReference type="EMBL" id="VAW58225.1"/>
    </source>
</evidence>
<dbReference type="Gene3D" id="3.40.50.150">
    <property type="entry name" value="Vaccinia Virus protein VP39"/>
    <property type="match status" value="1"/>
</dbReference>
<reference evidence="1" key="1">
    <citation type="submission" date="2018-06" db="EMBL/GenBank/DDBJ databases">
        <authorList>
            <person name="Zhirakovskaya E."/>
        </authorList>
    </citation>
    <scope>NUCLEOTIDE SEQUENCE</scope>
</reference>
<gene>
    <name evidence="1" type="ORF">MNBD_GAMMA11-3366</name>
</gene>
<protein>
    <submittedName>
        <fullName evidence="1">tRNA (Cmo5U34)-methyltransferase</fullName>
    </submittedName>
</protein>
<accession>A0A3B0WQG6</accession>
<keyword evidence="1" id="KW-0489">Methyltransferase</keyword>
<keyword evidence="1" id="KW-0808">Transferase</keyword>
<dbReference type="SUPFAM" id="SSF53335">
    <property type="entry name" value="S-adenosyl-L-methionine-dependent methyltransferases"/>
    <property type="match status" value="1"/>
</dbReference>
<organism evidence="1">
    <name type="scientific">hydrothermal vent metagenome</name>
    <dbReference type="NCBI Taxonomy" id="652676"/>
    <lineage>
        <taxon>unclassified sequences</taxon>
        <taxon>metagenomes</taxon>
        <taxon>ecological metagenomes</taxon>
    </lineage>
</organism>
<feature type="non-terminal residue" evidence="1">
    <location>
        <position position="1"/>
    </location>
</feature>
<name>A0A3B0WQG6_9ZZZZ</name>
<dbReference type="EMBL" id="UOFG01000028">
    <property type="protein sequence ID" value="VAW58225.1"/>
    <property type="molecule type" value="Genomic_DNA"/>
</dbReference>
<dbReference type="AlphaFoldDB" id="A0A3B0WQG6"/>
<dbReference type="GO" id="GO:0008168">
    <property type="term" value="F:methyltransferase activity"/>
    <property type="evidence" value="ECO:0007669"/>
    <property type="project" value="UniProtKB-KW"/>
</dbReference>